<feature type="signal peptide" evidence="1">
    <location>
        <begin position="1"/>
        <end position="28"/>
    </location>
</feature>
<dbReference type="PROSITE" id="PS51318">
    <property type="entry name" value="TAT"/>
    <property type="match status" value="1"/>
</dbReference>
<keyword evidence="1" id="KW-0732">Signal</keyword>
<reference evidence="3" key="1">
    <citation type="journal article" date="2019" name="Int. J. Syst. Evol. Microbiol.">
        <title>The Global Catalogue of Microorganisms (GCM) 10K type strain sequencing project: providing services to taxonomists for standard genome sequencing and annotation.</title>
        <authorList>
            <consortium name="The Broad Institute Genomics Platform"/>
            <consortium name="The Broad Institute Genome Sequencing Center for Infectious Disease"/>
            <person name="Wu L."/>
            <person name="Ma J."/>
        </authorList>
    </citation>
    <scope>NUCLEOTIDE SEQUENCE [LARGE SCALE GENOMIC DNA]</scope>
    <source>
        <strain evidence="3">CGMCC 4.7455</strain>
    </source>
</reference>
<dbReference type="RefSeq" id="WP_380896126.1">
    <property type="nucleotide sequence ID" value="NZ_JBHUFU010000001.1"/>
</dbReference>
<evidence type="ECO:0000313" key="3">
    <source>
        <dbReference type="Proteomes" id="UP001597365"/>
    </source>
</evidence>
<evidence type="ECO:0000256" key="1">
    <source>
        <dbReference type="SAM" id="SignalP"/>
    </source>
</evidence>
<accession>A0ABW4PCX0</accession>
<name>A0ABW4PCX0_9ACTN</name>
<dbReference type="EMBL" id="JBHUFU010000001">
    <property type="protein sequence ID" value="MFD1828524.1"/>
    <property type="molecule type" value="Genomic_DNA"/>
</dbReference>
<evidence type="ECO:0000313" key="2">
    <source>
        <dbReference type="EMBL" id="MFD1828524.1"/>
    </source>
</evidence>
<keyword evidence="3" id="KW-1185">Reference proteome</keyword>
<dbReference type="InterPro" id="IPR006311">
    <property type="entry name" value="TAT_signal"/>
</dbReference>
<organism evidence="2 3">
    <name type="scientific">Streptomyces desertarenae</name>
    <dbReference type="NCBI Taxonomy" id="2666184"/>
    <lineage>
        <taxon>Bacteria</taxon>
        <taxon>Bacillati</taxon>
        <taxon>Actinomycetota</taxon>
        <taxon>Actinomycetes</taxon>
        <taxon>Kitasatosporales</taxon>
        <taxon>Streptomycetaceae</taxon>
        <taxon>Streptomyces</taxon>
    </lineage>
</organism>
<sequence length="144" mass="15327">MAFNRSRSLLAVAAATAALGLAPAIAHAAPAAPEAAPAAAADGNFYAWEHEGMQGRQVSWSGSSTDWSDRSMLNLASSVENRGYAGAYEDVRMYWGKSYTGASYCLPNGGYLVYMTRDHFPHNGTGGGQSLNDNVASHRWGNYC</sequence>
<protein>
    <submittedName>
        <fullName evidence="2">Peptidase inhibitor family I36 protein</fullName>
    </submittedName>
</protein>
<dbReference type="Gene3D" id="2.60.20.10">
    <property type="entry name" value="Crystallins"/>
    <property type="match status" value="1"/>
</dbReference>
<dbReference type="Proteomes" id="UP001597365">
    <property type="component" value="Unassembled WGS sequence"/>
</dbReference>
<comment type="caution">
    <text evidence="2">The sequence shown here is derived from an EMBL/GenBank/DDBJ whole genome shotgun (WGS) entry which is preliminary data.</text>
</comment>
<gene>
    <name evidence="2" type="ORF">ACFSJS_02440</name>
</gene>
<feature type="chain" id="PRO_5046519218" evidence="1">
    <location>
        <begin position="29"/>
        <end position="144"/>
    </location>
</feature>
<dbReference type="Pfam" id="PF03995">
    <property type="entry name" value="Inhibitor_I36"/>
    <property type="match status" value="1"/>
</dbReference>
<proteinExistence type="predicted"/>